<evidence type="ECO:0000256" key="4">
    <source>
        <dbReference type="ARBA" id="ARBA00022989"/>
    </source>
</evidence>
<evidence type="ECO:0000256" key="3">
    <source>
        <dbReference type="ARBA" id="ARBA00022692"/>
    </source>
</evidence>
<keyword evidence="5 6" id="KW-0472">Membrane</keyword>
<protein>
    <submittedName>
        <fullName evidence="7">ABC transporter permease</fullName>
    </submittedName>
</protein>
<comment type="caution">
    <text evidence="7">The sequence shown here is derived from an EMBL/GenBank/DDBJ whole genome shotgun (WGS) entry which is preliminary data.</text>
</comment>
<dbReference type="PANTHER" id="PTHR43370:SF2">
    <property type="entry name" value="ABC TRANSPORTER PERMEASE PROTEIN"/>
    <property type="match status" value="1"/>
</dbReference>
<evidence type="ECO:0000256" key="5">
    <source>
        <dbReference type="ARBA" id="ARBA00023136"/>
    </source>
</evidence>
<evidence type="ECO:0000313" key="7">
    <source>
        <dbReference type="EMBL" id="MFC4468684.1"/>
    </source>
</evidence>
<feature type="transmembrane region" description="Helical" evidence="6">
    <location>
        <begin position="231"/>
        <end position="247"/>
    </location>
</feature>
<dbReference type="InterPro" id="IPR037294">
    <property type="entry name" value="ABC_BtuC-like"/>
</dbReference>
<dbReference type="Pfam" id="PF02653">
    <property type="entry name" value="BPD_transp_2"/>
    <property type="match status" value="1"/>
</dbReference>
<feature type="transmembrane region" description="Helical" evidence="6">
    <location>
        <begin position="201"/>
        <end position="225"/>
    </location>
</feature>
<feature type="transmembrane region" description="Helical" evidence="6">
    <location>
        <begin position="95"/>
        <end position="117"/>
    </location>
</feature>
<evidence type="ECO:0000256" key="2">
    <source>
        <dbReference type="ARBA" id="ARBA00022475"/>
    </source>
</evidence>
<feature type="transmembrane region" description="Helical" evidence="6">
    <location>
        <begin position="65"/>
        <end position="88"/>
    </location>
</feature>
<sequence length="312" mass="31671">MSSVLDVVLSSAFLAAVLRVATPYLLAAFGGLVAERAGISNIALEGQMLSAACTGALVAGYSHSVALGAVCGVAVATLLGVLLAALRLELGADAIIAGIGINLLASGATAYAVYSLLDDKGGTSGLKSGTLPTVTLPGIESIPVVGDVVSGQNLVTWLAFLAAPFVAWLFFRTRFGFHLRAIGEMPDAAASVGIPVRRVQYAGLALSGALAGLAGVFLSMGYVSFFVRDMTAGRGFIALAAVFLGGLRPWGVFLAALGFGAAEALAVQLGTLDVPPQLVSTIPYAMTLVALAVYAWRRKRRGAAGEVATASL</sequence>
<accession>A0ABV8YVG4</accession>
<evidence type="ECO:0000313" key="8">
    <source>
        <dbReference type="Proteomes" id="UP001596012"/>
    </source>
</evidence>
<dbReference type="InterPro" id="IPR001851">
    <property type="entry name" value="ABC_transp_permease"/>
</dbReference>
<feature type="transmembrane region" description="Helical" evidence="6">
    <location>
        <begin position="278"/>
        <end position="296"/>
    </location>
</feature>
<dbReference type="PANTHER" id="PTHR43370">
    <property type="entry name" value="SUGAR ABC TRANSPORTER INTEGRAL MEMBRANE PROTEIN-RELATED"/>
    <property type="match status" value="1"/>
</dbReference>
<feature type="transmembrane region" description="Helical" evidence="6">
    <location>
        <begin position="252"/>
        <end position="272"/>
    </location>
</feature>
<proteinExistence type="predicted"/>
<evidence type="ECO:0000256" key="1">
    <source>
        <dbReference type="ARBA" id="ARBA00004651"/>
    </source>
</evidence>
<keyword evidence="8" id="KW-1185">Reference proteome</keyword>
<dbReference type="EMBL" id="JBHSFG010000052">
    <property type="protein sequence ID" value="MFC4468684.1"/>
    <property type="molecule type" value="Genomic_DNA"/>
</dbReference>
<gene>
    <name evidence="7" type="ORF">ACFPH6_29835</name>
</gene>
<dbReference type="RefSeq" id="WP_386346669.1">
    <property type="nucleotide sequence ID" value="NZ_JBHSFG010000052.1"/>
</dbReference>
<keyword evidence="2" id="KW-1003">Cell membrane</keyword>
<reference evidence="8" key="1">
    <citation type="journal article" date="2019" name="Int. J. Syst. Evol. Microbiol.">
        <title>The Global Catalogue of Microorganisms (GCM) 10K type strain sequencing project: providing services to taxonomists for standard genome sequencing and annotation.</title>
        <authorList>
            <consortium name="The Broad Institute Genomics Platform"/>
            <consortium name="The Broad Institute Genome Sequencing Center for Infectious Disease"/>
            <person name="Wu L."/>
            <person name="Ma J."/>
        </authorList>
    </citation>
    <scope>NUCLEOTIDE SEQUENCE [LARGE SCALE GENOMIC DNA]</scope>
    <source>
        <strain evidence="8">DT43</strain>
    </source>
</reference>
<dbReference type="Gene3D" id="1.10.3470.10">
    <property type="entry name" value="ABC transporter involved in vitamin B12 uptake, BtuC"/>
    <property type="match status" value="1"/>
</dbReference>
<keyword evidence="3 6" id="KW-0812">Transmembrane</keyword>
<organism evidence="7 8">
    <name type="scientific">Streptomyces xiangluensis</name>
    <dbReference type="NCBI Taxonomy" id="2665720"/>
    <lineage>
        <taxon>Bacteria</taxon>
        <taxon>Bacillati</taxon>
        <taxon>Actinomycetota</taxon>
        <taxon>Actinomycetes</taxon>
        <taxon>Kitasatosporales</taxon>
        <taxon>Streptomycetaceae</taxon>
        <taxon>Streptomyces</taxon>
    </lineage>
</organism>
<feature type="transmembrane region" description="Helical" evidence="6">
    <location>
        <begin position="154"/>
        <end position="171"/>
    </location>
</feature>
<name>A0ABV8YVG4_9ACTN</name>
<dbReference type="CDD" id="cd06580">
    <property type="entry name" value="TM_PBP1_transp_TpRbsC_like"/>
    <property type="match status" value="1"/>
</dbReference>
<dbReference type="Proteomes" id="UP001596012">
    <property type="component" value="Unassembled WGS sequence"/>
</dbReference>
<keyword evidence="4 6" id="KW-1133">Transmembrane helix</keyword>
<comment type="subcellular location">
    <subcellularLocation>
        <location evidence="1">Cell membrane</location>
        <topology evidence="1">Multi-pass membrane protein</topology>
    </subcellularLocation>
</comment>
<evidence type="ECO:0000256" key="6">
    <source>
        <dbReference type="SAM" id="Phobius"/>
    </source>
</evidence>